<evidence type="ECO:0000256" key="1">
    <source>
        <dbReference type="SAM" id="Phobius"/>
    </source>
</evidence>
<evidence type="ECO:0000313" key="3">
    <source>
        <dbReference type="EMBL" id="EQB15836.1"/>
    </source>
</evidence>
<dbReference type="InterPro" id="IPR007065">
    <property type="entry name" value="HPP"/>
</dbReference>
<evidence type="ECO:0000313" key="4">
    <source>
        <dbReference type="Proteomes" id="UP000015527"/>
    </source>
</evidence>
<accession>T0HHS2</accession>
<protein>
    <recommendedName>
        <fullName evidence="2">HPP transmembrane region domain-containing protein</fullName>
    </recommendedName>
</protein>
<feature type="transmembrane region" description="Helical" evidence="1">
    <location>
        <begin position="58"/>
        <end position="79"/>
    </location>
</feature>
<sequence>MAAGWLSNRGSAVAARFGATGHLGWIRGAFGGLLGIALAGGVTMLLEMKGVEMGGMSTLPFLVAPLGASAVLVFCVPASPLAQPWSVIGGNMISAIVGLSMGHLLGDPWLAASMGVGLAIAAMSLTRSLHPPGGACALLYALGATGEQHWGIGYLVPLALNLMFLFQVGWLYNNLTGHPWPHHAPKVQHKAPDPYTRADIEALLAEWDEVLDVDVDDLDAFVQALLRKGAKA</sequence>
<dbReference type="InterPro" id="IPR058581">
    <property type="entry name" value="TM_HPP"/>
</dbReference>
<feature type="transmembrane region" description="Helical" evidence="1">
    <location>
        <begin position="150"/>
        <end position="172"/>
    </location>
</feature>
<proteinExistence type="predicted"/>
<dbReference type="eggNOG" id="COG3448">
    <property type="taxonomic scope" value="Bacteria"/>
</dbReference>
<feature type="transmembrane region" description="Helical" evidence="1">
    <location>
        <begin position="25"/>
        <end position="46"/>
    </location>
</feature>
<keyword evidence="1" id="KW-1133">Transmembrane helix</keyword>
<reference evidence="3 4" key="1">
    <citation type="journal article" date="2013" name="Genome Announc.">
        <title>Genome Sequence of Novosphingobium lindaniclasticum LE124T, Isolated from a Hexachlorocyclohexane Dumpsite.</title>
        <authorList>
            <person name="Saxena A."/>
            <person name="Nayyar N."/>
            <person name="Sangwan N."/>
            <person name="Kumari R."/>
            <person name="Khurana J.P."/>
            <person name="Lal R."/>
        </authorList>
    </citation>
    <scope>NUCLEOTIDE SEQUENCE [LARGE SCALE GENOMIC DNA]</scope>
    <source>
        <strain evidence="3 4">LE124</strain>
    </source>
</reference>
<comment type="caution">
    <text evidence="3">The sequence shown here is derived from an EMBL/GenBank/DDBJ whole genome shotgun (WGS) entry which is preliminary data.</text>
</comment>
<dbReference type="PATRIC" id="fig|1096930.3.peg.2086"/>
<name>T0HHS2_9SPHN</name>
<keyword evidence="4" id="KW-1185">Reference proteome</keyword>
<dbReference type="PANTHER" id="PTHR33741">
    <property type="entry name" value="TRANSMEMBRANE PROTEIN DDB_G0269096-RELATED"/>
    <property type="match status" value="1"/>
</dbReference>
<dbReference type="EMBL" id="ATHL01000075">
    <property type="protein sequence ID" value="EQB15836.1"/>
    <property type="molecule type" value="Genomic_DNA"/>
</dbReference>
<dbReference type="PANTHER" id="PTHR33741:SF5">
    <property type="entry name" value="TRANSMEMBRANE PROTEIN DDB_G0269096-RELATED"/>
    <property type="match status" value="1"/>
</dbReference>
<feature type="domain" description="HPP transmembrane region" evidence="2">
    <location>
        <begin position="24"/>
        <end position="181"/>
    </location>
</feature>
<keyword evidence="1" id="KW-0472">Membrane</keyword>
<dbReference type="AlphaFoldDB" id="T0HHS2"/>
<dbReference type="Pfam" id="PF04982">
    <property type="entry name" value="TM_HPP"/>
    <property type="match status" value="1"/>
</dbReference>
<keyword evidence="1" id="KW-0812">Transmembrane</keyword>
<dbReference type="Proteomes" id="UP000015527">
    <property type="component" value="Unassembled WGS sequence"/>
</dbReference>
<organism evidence="3 4">
    <name type="scientific">Novosphingobium lindaniclasticum LE124</name>
    <dbReference type="NCBI Taxonomy" id="1096930"/>
    <lineage>
        <taxon>Bacteria</taxon>
        <taxon>Pseudomonadati</taxon>
        <taxon>Pseudomonadota</taxon>
        <taxon>Alphaproteobacteria</taxon>
        <taxon>Sphingomonadales</taxon>
        <taxon>Sphingomonadaceae</taxon>
        <taxon>Novosphingobium</taxon>
    </lineage>
</organism>
<feature type="transmembrane region" description="Helical" evidence="1">
    <location>
        <begin position="85"/>
        <end position="102"/>
    </location>
</feature>
<evidence type="ECO:0000259" key="2">
    <source>
        <dbReference type="Pfam" id="PF04982"/>
    </source>
</evidence>
<gene>
    <name evidence="3" type="ORF">L284_10525</name>
</gene>